<accession>A0AA46TG71</accession>
<reference evidence="1" key="1">
    <citation type="submission" date="2022-01" db="EMBL/GenBank/DDBJ databases">
        <title>Nocardioidaceae gen. sp. A5X3R13.</title>
        <authorList>
            <person name="Lopez Marin M.A."/>
            <person name="Uhlik O."/>
        </authorList>
    </citation>
    <scope>NUCLEOTIDE SEQUENCE</scope>
    <source>
        <strain evidence="1">A5X3R13</strain>
    </source>
</reference>
<dbReference type="InterPro" id="IPR021145">
    <property type="entry name" value="Portal_protein_SPP1_Gp6-like"/>
</dbReference>
<dbReference type="Proteomes" id="UP001164390">
    <property type="component" value="Chromosome"/>
</dbReference>
<dbReference type="AlphaFoldDB" id="A0AA46TG71"/>
<name>A0AA46TG71_9ACTN</name>
<evidence type="ECO:0000313" key="1">
    <source>
        <dbReference type="EMBL" id="UYM04217.1"/>
    </source>
</evidence>
<proteinExistence type="predicted"/>
<dbReference type="KEGG" id="sgrg:L0C25_16930"/>
<gene>
    <name evidence="1" type="ORF">L0C25_16930</name>
</gene>
<dbReference type="Pfam" id="PF05133">
    <property type="entry name" value="SPP1_portal"/>
    <property type="match status" value="1"/>
</dbReference>
<sequence length="429" mass="46060">MTDKLLDTLIKKLDAPQSTYAALEAYYNGLQPLSFLSPEAKTALGDRLHRVSVNVPRLLVEAVAERLRIVGFDGAEVWPAWLANDADQTSGAVHREALATGTSYILCWGNPDGSPNISAESAKQVTVLLDPGTRQPVAALKRWNTDSTTEASLFEPHRVTRLRANTRGATTGGLRVVETLDNPLGQVPVVPFVNSSGILDEGRSEMADVLSLTDALVKVSTDALVASEYTARPRRFATGIELELDEETGESVNPIPEGDRAMVSESHEARFGQLPGADLAGYETMIRTLVQEISAVTGLPPHMLGQQGDNPTSADSIRASEAALTARAEARQQAFGRSWEQVGRLAVAVRDKVSPSSVDVRVRWADAATRSVAQEADAAVKLVQAGVLPASYALRKLGYSEDEITEIRQARRVESVDALGVDLGQVVTS</sequence>
<keyword evidence="2" id="KW-1185">Reference proteome</keyword>
<evidence type="ECO:0000313" key="2">
    <source>
        <dbReference type="Proteomes" id="UP001164390"/>
    </source>
</evidence>
<organism evidence="1 2">
    <name type="scientific">Solicola gregarius</name>
    <dbReference type="NCBI Taxonomy" id="2908642"/>
    <lineage>
        <taxon>Bacteria</taxon>
        <taxon>Bacillati</taxon>
        <taxon>Actinomycetota</taxon>
        <taxon>Actinomycetes</taxon>
        <taxon>Propionibacteriales</taxon>
        <taxon>Nocardioidaceae</taxon>
        <taxon>Solicola</taxon>
    </lineage>
</organism>
<dbReference type="EMBL" id="CP094970">
    <property type="protein sequence ID" value="UYM04217.1"/>
    <property type="molecule type" value="Genomic_DNA"/>
</dbReference>
<protein>
    <submittedName>
        <fullName evidence="1">Phage portal protein</fullName>
    </submittedName>
</protein>
<dbReference type="RefSeq" id="WP_271632878.1">
    <property type="nucleotide sequence ID" value="NZ_CP094970.1"/>
</dbReference>